<comment type="caution">
    <text evidence="1">The sequence shown here is derived from an EMBL/GenBank/DDBJ whole genome shotgun (WGS) entry which is preliminary data.</text>
</comment>
<name>A0AAV4Y1T3_CAEEX</name>
<protein>
    <submittedName>
        <fullName evidence="1">Uncharacterized protein</fullName>
    </submittedName>
</protein>
<dbReference type="Proteomes" id="UP001054945">
    <property type="component" value="Unassembled WGS sequence"/>
</dbReference>
<dbReference type="EMBL" id="BPLR01018508">
    <property type="protein sequence ID" value="GIZ00129.1"/>
    <property type="molecule type" value="Genomic_DNA"/>
</dbReference>
<gene>
    <name evidence="1" type="ORF">CEXT_439781</name>
</gene>
<accession>A0AAV4Y1T3</accession>
<proteinExistence type="predicted"/>
<evidence type="ECO:0000313" key="1">
    <source>
        <dbReference type="EMBL" id="GIZ00129.1"/>
    </source>
</evidence>
<organism evidence="1 2">
    <name type="scientific">Caerostris extrusa</name>
    <name type="common">Bark spider</name>
    <name type="synonym">Caerostris bankana</name>
    <dbReference type="NCBI Taxonomy" id="172846"/>
    <lineage>
        <taxon>Eukaryota</taxon>
        <taxon>Metazoa</taxon>
        <taxon>Ecdysozoa</taxon>
        <taxon>Arthropoda</taxon>
        <taxon>Chelicerata</taxon>
        <taxon>Arachnida</taxon>
        <taxon>Araneae</taxon>
        <taxon>Araneomorphae</taxon>
        <taxon>Entelegynae</taxon>
        <taxon>Araneoidea</taxon>
        <taxon>Araneidae</taxon>
        <taxon>Caerostris</taxon>
    </lineage>
</organism>
<sequence>MESNFLISFIWADYDYDAFSLHSFKNDHINIIRKHKSLQRYKQNKNLLTFSLRYQKILQDKTPSHANNTKDNPECRWSVKPEFTIHCLSTFVHQQIFTPYPIGT</sequence>
<evidence type="ECO:0000313" key="2">
    <source>
        <dbReference type="Proteomes" id="UP001054945"/>
    </source>
</evidence>
<keyword evidence="2" id="KW-1185">Reference proteome</keyword>
<dbReference type="AlphaFoldDB" id="A0AAV4Y1T3"/>
<reference evidence="1 2" key="1">
    <citation type="submission" date="2021-06" db="EMBL/GenBank/DDBJ databases">
        <title>Caerostris extrusa draft genome.</title>
        <authorList>
            <person name="Kono N."/>
            <person name="Arakawa K."/>
        </authorList>
    </citation>
    <scope>NUCLEOTIDE SEQUENCE [LARGE SCALE GENOMIC DNA]</scope>
</reference>